<sequence>MTTTSLLKSTEGNESQSPEFAGCSHHPLLTIGGHTSNSTSSEKSISRAREWMDRCHRSHRSCATTMDGSGDGGDNSTARLPDRVVHIISANKIRVAESSTITPEAGYACLSHRWSPETEAVSLKRANLETYKRGVHISSLPQMFQDVMGAVNQLGLEYVWIDSLCIVQDDLGDWHQVASSMASIYEGAAITVFATSCASSSDSLFSNPNGTTEASDMTFHRGCGSNVEGQAIFPLLTRAWVLQERLLSRRILHFTDRELFWECREATWCECRRDEDSWTERRRQAKRDIKDTEWADIVETYSDLELTLAKDKLTAIEGIATRFGRAKNWNYVCGLWAENFENEFLWRRYHSGDKPRPHPRTAPTWSRASVDGKLLFPGNPRLIDEICNVSLIEPPVEAGRHALSMLKLSVRAVDAHVCHDDQDDGGGLHQKKSLMLLPLTVELSTL</sequence>
<protein>
    <submittedName>
        <fullName evidence="3">Heterokaryon incompatibility protein-domain-containing protein</fullName>
    </submittedName>
</protein>
<dbReference type="EMBL" id="JAUEDM010000008">
    <property type="protein sequence ID" value="KAK3312702.1"/>
    <property type="molecule type" value="Genomic_DNA"/>
</dbReference>
<evidence type="ECO:0000313" key="4">
    <source>
        <dbReference type="Proteomes" id="UP001283341"/>
    </source>
</evidence>
<dbReference type="PANTHER" id="PTHR33112:SF9">
    <property type="entry name" value="HETEROKARYON INCOMPATIBILITY DOMAIN-CONTAINING PROTEIN"/>
    <property type="match status" value="1"/>
</dbReference>
<comment type="caution">
    <text evidence="3">The sequence shown here is derived from an EMBL/GenBank/DDBJ whole genome shotgun (WGS) entry which is preliminary data.</text>
</comment>
<name>A0AAE0HU95_9PEZI</name>
<organism evidence="3 4">
    <name type="scientific">Apodospora peruviana</name>
    <dbReference type="NCBI Taxonomy" id="516989"/>
    <lineage>
        <taxon>Eukaryota</taxon>
        <taxon>Fungi</taxon>
        <taxon>Dikarya</taxon>
        <taxon>Ascomycota</taxon>
        <taxon>Pezizomycotina</taxon>
        <taxon>Sordariomycetes</taxon>
        <taxon>Sordariomycetidae</taxon>
        <taxon>Sordariales</taxon>
        <taxon>Lasiosphaeriaceae</taxon>
        <taxon>Apodospora</taxon>
    </lineage>
</organism>
<feature type="compositionally biased region" description="Polar residues" evidence="1">
    <location>
        <begin position="1"/>
        <end position="18"/>
    </location>
</feature>
<reference evidence="3" key="2">
    <citation type="submission" date="2023-06" db="EMBL/GenBank/DDBJ databases">
        <authorList>
            <consortium name="Lawrence Berkeley National Laboratory"/>
            <person name="Haridas S."/>
            <person name="Hensen N."/>
            <person name="Bonometti L."/>
            <person name="Westerberg I."/>
            <person name="Brannstrom I.O."/>
            <person name="Guillou S."/>
            <person name="Cros-Aarteil S."/>
            <person name="Calhoun S."/>
            <person name="Kuo A."/>
            <person name="Mondo S."/>
            <person name="Pangilinan J."/>
            <person name="Riley R."/>
            <person name="Labutti K."/>
            <person name="Andreopoulos B."/>
            <person name="Lipzen A."/>
            <person name="Chen C."/>
            <person name="Yanf M."/>
            <person name="Daum C."/>
            <person name="Ng V."/>
            <person name="Clum A."/>
            <person name="Steindorff A."/>
            <person name="Ohm R."/>
            <person name="Martin F."/>
            <person name="Silar P."/>
            <person name="Natvig D."/>
            <person name="Lalanne C."/>
            <person name="Gautier V."/>
            <person name="Ament-Velasquez S.L."/>
            <person name="Kruys A."/>
            <person name="Hutchinson M.I."/>
            <person name="Powell A.J."/>
            <person name="Barry K."/>
            <person name="Miller A.N."/>
            <person name="Grigoriev I.V."/>
            <person name="Debuchy R."/>
            <person name="Gladieux P."/>
            <person name="Thoren M.H."/>
            <person name="Johannesson H."/>
        </authorList>
    </citation>
    <scope>NUCLEOTIDE SEQUENCE</scope>
    <source>
        <strain evidence="3">CBS 118394</strain>
    </source>
</reference>
<dbReference type="Proteomes" id="UP001283341">
    <property type="component" value="Unassembled WGS sequence"/>
</dbReference>
<accession>A0AAE0HU95</accession>
<dbReference type="PANTHER" id="PTHR33112">
    <property type="entry name" value="DOMAIN PROTEIN, PUTATIVE-RELATED"/>
    <property type="match status" value="1"/>
</dbReference>
<evidence type="ECO:0000313" key="3">
    <source>
        <dbReference type="EMBL" id="KAK3312702.1"/>
    </source>
</evidence>
<dbReference type="Pfam" id="PF06985">
    <property type="entry name" value="HET"/>
    <property type="match status" value="1"/>
</dbReference>
<feature type="domain" description="Heterokaryon incompatibility" evidence="2">
    <location>
        <begin position="107"/>
        <end position="244"/>
    </location>
</feature>
<gene>
    <name evidence="3" type="ORF">B0H66DRAFT_537787</name>
</gene>
<proteinExistence type="predicted"/>
<keyword evidence="4" id="KW-1185">Reference proteome</keyword>
<evidence type="ECO:0000256" key="1">
    <source>
        <dbReference type="SAM" id="MobiDB-lite"/>
    </source>
</evidence>
<reference evidence="3" key="1">
    <citation type="journal article" date="2023" name="Mol. Phylogenet. Evol.">
        <title>Genome-scale phylogeny and comparative genomics of the fungal order Sordariales.</title>
        <authorList>
            <person name="Hensen N."/>
            <person name="Bonometti L."/>
            <person name="Westerberg I."/>
            <person name="Brannstrom I.O."/>
            <person name="Guillou S."/>
            <person name="Cros-Aarteil S."/>
            <person name="Calhoun S."/>
            <person name="Haridas S."/>
            <person name="Kuo A."/>
            <person name="Mondo S."/>
            <person name="Pangilinan J."/>
            <person name="Riley R."/>
            <person name="LaButti K."/>
            <person name="Andreopoulos B."/>
            <person name="Lipzen A."/>
            <person name="Chen C."/>
            <person name="Yan M."/>
            <person name="Daum C."/>
            <person name="Ng V."/>
            <person name="Clum A."/>
            <person name="Steindorff A."/>
            <person name="Ohm R.A."/>
            <person name="Martin F."/>
            <person name="Silar P."/>
            <person name="Natvig D.O."/>
            <person name="Lalanne C."/>
            <person name="Gautier V."/>
            <person name="Ament-Velasquez S.L."/>
            <person name="Kruys A."/>
            <person name="Hutchinson M.I."/>
            <person name="Powell A.J."/>
            <person name="Barry K."/>
            <person name="Miller A.N."/>
            <person name="Grigoriev I.V."/>
            <person name="Debuchy R."/>
            <person name="Gladieux P."/>
            <person name="Hiltunen Thoren M."/>
            <person name="Johannesson H."/>
        </authorList>
    </citation>
    <scope>NUCLEOTIDE SEQUENCE</scope>
    <source>
        <strain evidence="3">CBS 118394</strain>
    </source>
</reference>
<evidence type="ECO:0000259" key="2">
    <source>
        <dbReference type="Pfam" id="PF06985"/>
    </source>
</evidence>
<dbReference type="InterPro" id="IPR010730">
    <property type="entry name" value="HET"/>
</dbReference>
<feature type="region of interest" description="Disordered" evidence="1">
    <location>
        <begin position="1"/>
        <end position="50"/>
    </location>
</feature>
<dbReference type="AlphaFoldDB" id="A0AAE0HU95"/>